<organism evidence="2">
    <name type="scientific">freshwater metagenome</name>
    <dbReference type="NCBI Taxonomy" id="449393"/>
    <lineage>
        <taxon>unclassified sequences</taxon>
        <taxon>metagenomes</taxon>
        <taxon>ecological metagenomes</taxon>
    </lineage>
</organism>
<name>A0A6J6D3G2_9ZZZZ</name>
<evidence type="ECO:0000313" key="2">
    <source>
        <dbReference type="EMBL" id="CAB4558322.1"/>
    </source>
</evidence>
<gene>
    <name evidence="2" type="ORF">UFOPK1639_00242</name>
</gene>
<feature type="region of interest" description="Disordered" evidence="1">
    <location>
        <begin position="89"/>
        <end position="113"/>
    </location>
</feature>
<protein>
    <submittedName>
        <fullName evidence="2">Unannotated protein</fullName>
    </submittedName>
</protein>
<dbReference type="AlphaFoldDB" id="A0A6J6D3G2"/>
<evidence type="ECO:0000256" key="1">
    <source>
        <dbReference type="SAM" id="MobiDB-lite"/>
    </source>
</evidence>
<accession>A0A6J6D3G2</accession>
<reference evidence="2" key="1">
    <citation type="submission" date="2020-05" db="EMBL/GenBank/DDBJ databases">
        <authorList>
            <person name="Chiriac C."/>
            <person name="Salcher M."/>
            <person name="Ghai R."/>
            <person name="Kavagutti S V."/>
        </authorList>
    </citation>
    <scope>NUCLEOTIDE SEQUENCE</scope>
</reference>
<dbReference type="EMBL" id="CAEZTH010000014">
    <property type="protein sequence ID" value="CAB4558322.1"/>
    <property type="molecule type" value="Genomic_DNA"/>
</dbReference>
<sequence length="113" mass="12219">MGDGTQHHHLRRGHGPLQLCQQVPKPRQVARFAVLPPSGMQQHDTRAVLLNPTENMGIDFLAVSLRGLYAGNGWAAGRGQLRHRCRLQPEPVSQGGGVGVSPHQHGFRGRPGG</sequence>
<proteinExistence type="predicted"/>